<feature type="transmembrane region" description="Helical" evidence="1">
    <location>
        <begin position="15"/>
        <end position="39"/>
    </location>
</feature>
<feature type="transmembrane region" description="Helical" evidence="1">
    <location>
        <begin position="220"/>
        <end position="240"/>
    </location>
</feature>
<evidence type="ECO:0000313" key="3">
    <source>
        <dbReference type="Proteomes" id="UP001142078"/>
    </source>
</evidence>
<evidence type="ECO:0000256" key="1">
    <source>
        <dbReference type="SAM" id="Phobius"/>
    </source>
</evidence>
<keyword evidence="1" id="KW-0472">Membrane</keyword>
<gene>
    <name evidence="2" type="ORF">NSA23_09640</name>
</gene>
<dbReference type="RefSeq" id="WP_042679119.1">
    <property type="nucleotide sequence ID" value="NZ_CABKTM010000011.1"/>
</dbReference>
<dbReference type="InterPro" id="IPR018710">
    <property type="entry name" value="DUF2232"/>
</dbReference>
<feature type="transmembrane region" description="Helical" evidence="1">
    <location>
        <begin position="171"/>
        <end position="199"/>
    </location>
</feature>
<proteinExistence type="predicted"/>
<accession>A0A9X2MIP6</accession>
<feature type="transmembrane region" description="Helical" evidence="1">
    <location>
        <begin position="102"/>
        <end position="121"/>
    </location>
</feature>
<dbReference type="PANTHER" id="PTHR41324">
    <property type="entry name" value="MEMBRANE PROTEIN-RELATED"/>
    <property type="match status" value="1"/>
</dbReference>
<protein>
    <submittedName>
        <fullName evidence="2">YybS family protein</fullName>
    </submittedName>
</protein>
<dbReference type="OrthoDB" id="1950201at2"/>
<feature type="transmembrane region" description="Helical" evidence="1">
    <location>
        <begin position="51"/>
        <end position="70"/>
    </location>
</feature>
<name>A0A9X2MIP6_9FIRM</name>
<feature type="transmembrane region" description="Helical" evidence="1">
    <location>
        <begin position="76"/>
        <end position="93"/>
    </location>
</feature>
<sequence>MNQTNNNSKPFLESILAIGISTIYMLIAIYFLPIIGILFPISFVILGIRNGIKYNISSMIISTLLLGLVIDKTTGLFILIAFLPISIVLNYSIKKRRNSQQILLSTTIVGILSYIFIMILFGKVTGVGLVKQLEESFSQAIKFQMDLLKDRGISSSQINETKDVLKNLYEYIVLMLPSTVIIFSVFTAFLNSLISIYILRKIGYGIVSVPKFSYFKLPDNVILGTIVIYIGVFIIKILKIPYYKTILINVTSIVSFFFFLEGLSVIIFYLNKSKLNKVIRGIIIIFTILAVHLNPIISIIGFLDIIFDFRRIRRKV</sequence>
<dbReference type="AlphaFoldDB" id="A0A9X2MIP6"/>
<dbReference type="EMBL" id="JANJZL010000005">
    <property type="protein sequence ID" value="MCR2044374.1"/>
    <property type="molecule type" value="Genomic_DNA"/>
</dbReference>
<keyword evidence="1" id="KW-0812">Transmembrane</keyword>
<evidence type="ECO:0000313" key="2">
    <source>
        <dbReference type="EMBL" id="MCR2044374.1"/>
    </source>
</evidence>
<reference evidence="2" key="1">
    <citation type="submission" date="2022-07" db="EMBL/GenBank/DDBJ databases">
        <title>Enhanced cultured diversity of the mouse gut microbiota enables custom-made synthetic communities.</title>
        <authorList>
            <person name="Afrizal A."/>
        </authorList>
    </citation>
    <scope>NUCLEOTIDE SEQUENCE</scope>
    <source>
        <strain evidence="2">DSM 29482</strain>
    </source>
</reference>
<dbReference type="PANTHER" id="PTHR41324:SF1">
    <property type="entry name" value="DUF2232 DOMAIN-CONTAINING PROTEIN"/>
    <property type="match status" value="1"/>
</dbReference>
<keyword evidence="3" id="KW-1185">Reference proteome</keyword>
<comment type="caution">
    <text evidence="2">The sequence shown here is derived from an EMBL/GenBank/DDBJ whole genome shotgun (WGS) entry which is preliminary data.</text>
</comment>
<organism evidence="2 3">
    <name type="scientific">Anaerosalibacter massiliensis</name>
    <dbReference type="NCBI Taxonomy" id="1347392"/>
    <lineage>
        <taxon>Bacteria</taxon>
        <taxon>Bacillati</taxon>
        <taxon>Bacillota</taxon>
        <taxon>Tissierellia</taxon>
        <taxon>Tissierellales</taxon>
        <taxon>Sporanaerobacteraceae</taxon>
        <taxon>Anaerosalibacter</taxon>
    </lineage>
</organism>
<feature type="transmembrane region" description="Helical" evidence="1">
    <location>
        <begin position="246"/>
        <end position="270"/>
    </location>
</feature>
<dbReference type="Pfam" id="PF09991">
    <property type="entry name" value="DUF2232"/>
    <property type="match status" value="1"/>
</dbReference>
<dbReference type="Proteomes" id="UP001142078">
    <property type="component" value="Unassembled WGS sequence"/>
</dbReference>
<feature type="transmembrane region" description="Helical" evidence="1">
    <location>
        <begin position="282"/>
        <end position="307"/>
    </location>
</feature>
<keyword evidence="1" id="KW-1133">Transmembrane helix</keyword>